<dbReference type="PROSITE" id="PS51845">
    <property type="entry name" value="PDEASE_I_2"/>
    <property type="match status" value="1"/>
</dbReference>
<evidence type="ECO:0000313" key="5">
    <source>
        <dbReference type="EMBL" id="GIY07878.1"/>
    </source>
</evidence>
<dbReference type="InterPro" id="IPR023088">
    <property type="entry name" value="PDEase"/>
</dbReference>
<dbReference type="EMBL" id="BPLQ01004411">
    <property type="protein sequence ID" value="GIY07878.1"/>
    <property type="molecule type" value="Genomic_DNA"/>
</dbReference>
<protein>
    <submittedName>
        <fullName evidence="5">Dual 3',5'-cyclic-AMP and -GMP phosphodiesterase 11</fullName>
    </submittedName>
</protein>
<dbReference type="InterPro" id="IPR002073">
    <property type="entry name" value="PDEase_catalytic_dom"/>
</dbReference>
<keyword evidence="1 3" id="KW-0479">Metal-binding</keyword>
<feature type="binding site" evidence="3">
    <location>
        <position position="166"/>
    </location>
    <ligand>
        <name>Zn(2+)</name>
        <dbReference type="ChEBI" id="CHEBI:29105"/>
        <label>1</label>
    </ligand>
</feature>
<keyword evidence="2" id="KW-0378">Hydrolase</keyword>
<dbReference type="GO" id="GO:0004114">
    <property type="term" value="F:3',5'-cyclic-nucleotide phosphodiesterase activity"/>
    <property type="evidence" value="ECO:0007669"/>
    <property type="project" value="InterPro"/>
</dbReference>
<dbReference type="Pfam" id="PF00233">
    <property type="entry name" value="PDEase_I"/>
    <property type="match status" value="1"/>
</dbReference>
<feature type="binding site" evidence="3">
    <location>
        <position position="274"/>
    </location>
    <ligand>
        <name>Zn(2+)</name>
        <dbReference type="ChEBI" id="CHEBI:29105"/>
        <label>1</label>
    </ligand>
</feature>
<dbReference type="Gene3D" id="1.10.1300.10">
    <property type="entry name" value="3'5'-cyclic nucleotide phosphodiesterase, catalytic domain"/>
    <property type="match status" value="1"/>
</dbReference>
<dbReference type="AlphaFoldDB" id="A0AAV4QKC2"/>
<keyword evidence="6" id="KW-1185">Reference proteome</keyword>
<feature type="binding site" evidence="3">
    <location>
        <position position="165"/>
    </location>
    <ligand>
        <name>Zn(2+)</name>
        <dbReference type="ChEBI" id="CHEBI:29105"/>
        <label>1</label>
    </ligand>
</feature>
<proteinExistence type="predicted"/>
<feature type="binding site" evidence="3">
    <location>
        <position position="166"/>
    </location>
    <ligand>
        <name>Zn(2+)</name>
        <dbReference type="ChEBI" id="CHEBI:29105"/>
        <label>2</label>
    </ligand>
</feature>
<evidence type="ECO:0000256" key="3">
    <source>
        <dbReference type="PIRSR" id="PIRSR623088-3"/>
    </source>
</evidence>
<evidence type="ECO:0000256" key="1">
    <source>
        <dbReference type="ARBA" id="ARBA00022723"/>
    </source>
</evidence>
<accession>A0AAV4QKC2</accession>
<name>A0AAV4QKC2_9ARAC</name>
<dbReference type="InterPro" id="IPR036971">
    <property type="entry name" value="PDEase_catalytic_dom_sf"/>
</dbReference>
<dbReference type="SUPFAM" id="SSF109604">
    <property type="entry name" value="HD-domain/PDEase-like"/>
    <property type="match status" value="1"/>
</dbReference>
<dbReference type="CDD" id="cd00077">
    <property type="entry name" value="HDc"/>
    <property type="match status" value="1"/>
</dbReference>
<dbReference type="GO" id="GO:0046872">
    <property type="term" value="F:metal ion binding"/>
    <property type="evidence" value="ECO:0007669"/>
    <property type="project" value="UniProtKB-KW"/>
</dbReference>
<dbReference type="PANTHER" id="PTHR11347">
    <property type="entry name" value="CYCLIC NUCLEOTIDE PHOSPHODIESTERASE"/>
    <property type="match status" value="1"/>
</dbReference>
<reference evidence="5 6" key="1">
    <citation type="submission" date="2021-06" db="EMBL/GenBank/DDBJ databases">
        <title>Caerostris darwini draft genome.</title>
        <authorList>
            <person name="Kono N."/>
            <person name="Arakawa K."/>
        </authorList>
    </citation>
    <scope>NUCLEOTIDE SEQUENCE [LARGE SCALE GENOMIC DNA]</scope>
</reference>
<gene>
    <name evidence="5" type="primary">Pde11</name>
    <name evidence="5" type="ORF">CDAR_19641</name>
</gene>
<dbReference type="PRINTS" id="PR00387">
    <property type="entry name" value="PDIESTERASE1"/>
</dbReference>
<evidence type="ECO:0000256" key="2">
    <source>
        <dbReference type="ARBA" id="ARBA00022801"/>
    </source>
</evidence>
<dbReference type="Proteomes" id="UP001054837">
    <property type="component" value="Unassembled WGS sequence"/>
</dbReference>
<comment type="caution">
    <text evidence="5">The sequence shown here is derived from an EMBL/GenBank/DDBJ whole genome shotgun (WGS) entry which is preliminary data.</text>
</comment>
<sequence length="348" mass="40363">MASSSGVYCLDINFIGSYGHLEHHRHKAMGLSRLYPLHLVEKRHLVSQLFDASYNSAVEQMQRNEEICMSRVIGIVGHLTECGKSLNIPICYEEYHIPSTKMYKLHDLKFDDYSLNDRDMLKACIRMFMDLGLLQRFGIEYDVSKLCHMLEKLETLTLLIACLCHDLDQGETNNSFQKKSSYPLADLYSTSTVEHHHFDQCIMLLNSKDNQILSHLSSEEYKNVVHVLEEAILATDLSYFKKQFTFTQMAAKRDDWKEEDNKELLRAMLMTACDVAAITKPWKIQKKIAELVTNEFFEKGYDEKHLKLEPVALALISEKLHPLLEGVKENRTQWLKLAEEKQNYSSEK</sequence>
<evidence type="ECO:0000259" key="4">
    <source>
        <dbReference type="PROSITE" id="PS51845"/>
    </source>
</evidence>
<organism evidence="5 6">
    <name type="scientific">Caerostris darwini</name>
    <dbReference type="NCBI Taxonomy" id="1538125"/>
    <lineage>
        <taxon>Eukaryota</taxon>
        <taxon>Metazoa</taxon>
        <taxon>Ecdysozoa</taxon>
        <taxon>Arthropoda</taxon>
        <taxon>Chelicerata</taxon>
        <taxon>Arachnida</taxon>
        <taxon>Araneae</taxon>
        <taxon>Araneomorphae</taxon>
        <taxon>Entelegynae</taxon>
        <taxon>Araneoidea</taxon>
        <taxon>Araneidae</taxon>
        <taxon>Caerostris</taxon>
    </lineage>
</organism>
<dbReference type="InterPro" id="IPR003607">
    <property type="entry name" value="HD/PDEase_dom"/>
</dbReference>
<dbReference type="GO" id="GO:0007165">
    <property type="term" value="P:signal transduction"/>
    <property type="evidence" value="ECO:0007669"/>
    <property type="project" value="InterPro"/>
</dbReference>
<feature type="domain" description="PDEase" evidence="4">
    <location>
        <begin position="120"/>
        <end position="348"/>
    </location>
</feature>
<evidence type="ECO:0000313" key="6">
    <source>
        <dbReference type="Proteomes" id="UP001054837"/>
    </source>
</evidence>